<dbReference type="KEGG" id="vbl:L21SP4_01621"/>
<evidence type="ECO:0000256" key="1">
    <source>
        <dbReference type="SAM" id="Phobius"/>
    </source>
</evidence>
<organism evidence="2 3">
    <name type="scientific">Kiritimatiella glycovorans</name>
    <dbReference type="NCBI Taxonomy" id="1307763"/>
    <lineage>
        <taxon>Bacteria</taxon>
        <taxon>Pseudomonadati</taxon>
        <taxon>Kiritimatiellota</taxon>
        <taxon>Kiritimatiellia</taxon>
        <taxon>Kiritimatiellales</taxon>
        <taxon>Kiritimatiellaceae</taxon>
        <taxon>Kiritimatiella</taxon>
    </lineage>
</organism>
<reference evidence="2 3" key="2">
    <citation type="journal article" date="2016" name="ISME J.">
        <title>Characterization of the first cultured representative of Verrucomicrobia subdivision 5 indicates the proposal of a novel phylum.</title>
        <authorList>
            <person name="Spring S."/>
            <person name="Bunk B."/>
            <person name="Sproer C."/>
            <person name="Schumann P."/>
            <person name="Rohde M."/>
            <person name="Tindall B.J."/>
            <person name="Klenk H.P."/>
        </authorList>
    </citation>
    <scope>NUCLEOTIDE SEQUENCE [LARGE SCALE GENOMIC DNA]</scope>
    <source>
        <strain evidence="2 3">L21-Fru-AB</strain>
    </source>
</reference>
<proteinExistence type="predicted"/>
<evidence type="ECO:0000313" key="2">
    <source>
        <dbReference type="EMBL" id="AKJ64864.1"/>
    </source>
</evidence>
<keyword evidence="1" id="KW-0472">Membrane</keyword>
<keyword evidence="3" id="KW-1185">Reference proteome</keyword>
<keyword evidence="1" id="KW-1133">Transmembrane helix</keyword>
<reference evidence="3" key="1">
    <citation type="submission" date="2015-02" db="EMBL/GenBank/DDBJ databases">
        <title>Description and complete genome sequence of the first cultured representative of the subdivision 5 of the Verrucomicrobia phylum.</title>
        <authorList>
            <person name="Spring S."/>
            <person name="Bunk B."/>
            <person name="Sproer C."/>
            <person name="Klenk H.-P."/>
        </authorList>
    </citation>
    <scope>NUCLEOTIDE SEQUENCE [LARGE SCALE GENOMIC DNA]</scope>
    <source>
        <strain evidence="3">L21-Fru-AB</strain>
    </source>
</reference>
<dbReference type="Proteomes" id="UP000035268">
    <property type="component" value="Chromosome"/>
</dbReference>
<dbReference type="STRING" id="1307763.L21SP4_01621"/>
<evidence type="ECO:0000313" key="3">
    <source>
        <dbReference type="Proteomes" id="UP000035268"/>
    </source>
</evidence>
<dbReference type="AlphaFoldDB" id="A0A0G3EL59"/>
<protein>
    <submittedName>
        <fullName evidence="2">Uncharacterized protein</fullName>
    </submittedName>
</protein>
<gene>
    <name evidence="2" type="ORF">L21SP4_01621</name>
</gene>
<keyword evidence="1" id="KW-0812">Transmembrane</keyword>
<dbReference type="RefSeq" id="WP_160300749.1">
    <property type="nucleotide sequence ID" value="NZ_CP010904.1"/>
</dbReference>
<feature type="transmembrane region" description="Helical" evidence="1">
    <location>
        <begin position="37"/>
        <end position="58"/>
    </location>
</feature>
<name>A0A0G3EL59_9BACT</name>
<dbReference type="EMBL" id="CP010904">
    <property type="protein sequence ID" value="AKJ64864.1"/>
    <property type="molecule type" value="Genomic_DNA"/>
</dbReference>
<feature type="transmembrane region" description="Helical" evidence="1">
    <location>
        <begin position="6"/>
        <end position="25"/>
    </location>
</feature>
<sequence>MMLETIRIWTVILLLIDGSLGVLMSDRWQERIPMIRLARMGWIEIAAAMVLLLIHIRVTA</sequence>
<accession>A0A0G3EL59</accession>